<dbReference type="RefSeq" id="XP_001303219.1">
    <property type="nucleotide sequence ID" value="XM_001303218.1"/>
</dbReference>
<dbReference type="KEGG" id="tva:4747965"/>
<dbReference type="Pfam" id="PF13229">
    <property type="entry name" value="Beta_helix"/>
    <property type="match status" value="1"/>
</dbReference>
<dbReference type="EMBL" id="DS114120">
    <property type="protein sequence ID" value="EAX90289.1"/>
    <property type="molecule type" value="Genomic_DNA"/>
</dbReference>
<keyword evidence="3" id="KW-1185">Reference proteome</keyword>
<proteinExistence type="predicted"/>
<dbReference type="Proteomes" id="UP000001542">
    <property type="component" value="Unassembled WGS sequence"/>
</dbReference>
<protein>
    <recommendedName>
        <fullName evidence="1">Right handed beta helix domain-containing protein</fullName>
    </recommendedName>
</protein>
<organism evidence="2 3">
    <name type="scientific">Trichomonas vaginalis (strain ATCC PRA-98 / G3)</name>
    <dbReference type="NCBI Taxonomy" id="412133"/>
    <lineage>
        <taxon>Eukaryota</taxon>
        <taxon>Metamonada</taxon>
        <taxon>Parabasalia</taxon>
        <taxon>Trichomonadida</taxon>
        <taxon>Trichomonadidae</taxon>
        <taxon>Trichomonas</taxon>
    </lineage>
</organism>
<dbReference type="SUPFAM" id="SSF51126">
    <property type="entry name" value="Pectin lyase-like"/>
    <property type="match status" value="1"/>
</dbReference>
<dbReference type="VEuPathDB" id="TrichDB:TVAG_272210"/>
<dbReference type="AlphaFoldDB" id="A2FXS8"/>
<dbReference type="InterPro" id="IPR039448">
    <property type="entry name" value="Beta_helix"/>
</dbReference>
<reference evidence="2" key="1">
    <citation type="submission" date="2006-10" db="EMBL/GenBank/DDBJ databases">
        <authorList>
            <person name="Amadeo P."/>
            <person name="Zhao Q."/>
            <person name="Wortman J."/>
            <person name="Fraser-Liggett C."/>
            <person name="Carlton J."/>
        </authorList>
    </citation>
    <scope>NUCLEOTIDE SEQUENCE</scope>
    <source>
        <strain evidence="2">G3</strain>
    </source>
</reference>
<feature type="domain" description="Right handed beta helix" evidence="1">
    <location>
        <begin position="220"/>
        <end position="372"/>
    </location>
</feature>
<name>A2FXS8_TRIV3</name>
<gene>
    <name evidence="2" type="ORF">TVAG_272210</name>
</gene>
<evidence type="ECO:0000313" key="3">
    <source>
        <dbReference type="Proteomes" id="UP000001542"/>
    </source>
</evidence>
<dbReference type="InterPro" id="IPR011050">
    <property type="entry name" value="Pectin_lyase_fold/virulence"/>
</dbReference>
<sequence>MLNFLIFQRLYVKRTGSSTDRCLHNKPCDYQYILKNAKSGDFITILDPAVHKPKEHILFHQLIANCSKIGVNVDGNGVTIDGIQTNYSSTAYIDLQNIQNMSLSNIHFIEFTNPIFSFTNSKISLENISISGSNIHKNAIPINAKNSEINFTQLSLDKCTSHEKMFFKFTNSIINFEKLNMMYQFVFHEFKMPIVLSRNSKITFDLSNFENNNSPSAPFIRLEDKSIVNITNSNFKTNSHSDLIHSYHDNKATIINTVIDDYQGSLYSSTSNDQFSISSCLIRNSASTKYPMIYTIRSQGIIEYTKFENCAGQSIIGSFSKSKVTINNSIFDSNKPLQSVVTADINSEAIVENSSFDNTKAFRSILSSLHNSKISIGNSMITNSWTKAVDINMSKGYISNTTFEFNSGYSQKIASNHFGSLYIYDSNFQGKILNGMIDSFGKTILENNNFSSTHQDALPSNLYFFCKGCKFQESIINTNVDKRSILVTLVACIVAGAIISTRKGNIHYIIGSLFEQNKDYD</sequence>
<reference evidence="2" key="2">
    <citation type="journal article" date="2007" name="Science">
        <title>Draft genome sequence of the sexually transmitted pathogen Trichomonas vaginalis.</title>
        <authorList>
            <person name="Carlton J.M."/>
            <person name="Hirt R.P."/>
            <person name="Silva J.C."/>
            <person name="Delcher A.L."/>
            <person name="Schatz M."/>
            <person name="Zhao Q."/>
            <person name="Wortman J.R."/>
            <person name="Bidwell S.L."/>
            <person name="Alsmark U.C.M."/>
            <person name="Besteiro S."/>
            <person name="Sicheritz-Ponten T."/>
            <person name="Noel C.J."/>
            <person name="Dacks J.B."/>
            <person name="Foster P.G."/>
            <person name="Simillion C."/>
            <person name="Van de Peer Y."/>
            <person name="Miranda-Saavedra D."/>
            <person name="Barton G.J."/>
            <person name="Westrop G.D."/>
            <person name="Mueller S."/>
            <person name="Dessi D."/>
            <person name="Fiori P.L."/>
            <person name="Ren Q."/>
            <person name="Paulsen I."/>
            <person name="Zhang H."/>
            <person name="Bastida-Corcuera F.D."/>
            <person name="Simoes-Barbosa A."/>
            <person name="Brown M.T."/>
            <person name="Hayes R.D."/>
            <person name="Mukherjee M."/>
            <person name="Okumura C.Y."/>
            <person name="Schneider R."/>
            <person name="Smith A.J."/>
            <person name="Vanacova S."/>
            <person name="Villalvazo M."/>
            <person name="Haas B.J."/>
            <person name="Pertea M."/>
            <person name="Feldblyum T.V."/>
            <person name="Utterback T.R."/>
            <person name="Shu C.L."/>
            <person name="Osoegawa K."/>
            <person name="de Jong P.J."/>
            <person name="Hrdy I."/>
            <person name="Horvathova L."/>
            <person name="Zubacova Z."/>
            <person name="Dolezal P."/>
            <person name="Malik S.B."/>
            <person name="Logsdon J.M. Jr."/>
            <person name="Henze K."/>
            <person name="Gupta A."/>
            <person name="Wang C.C."/>
            <person name="Dunne R.L."/>
            <person name="Upcroft J.A."/>
            <person name="Upcroft P."/>
            <person name="White O."/>
            <person name="Salzberg S.L."/>
            <person name="Tang P."/>
            <person name="Chiu C.-H."/>
            <person name="Lee Y.-S."/>
            <person name="Embley T.M."/>
            <person name="Coombs G.H."/>
            <person name="Mottram J.C."/>
            <person name="Tachezy J."/>
            <person name="Fraser-Liggett C.M."/>
            <person name="Johnson P.J."/>
        </authorList>
    </citation>
    <scope>NUCLEOTIDE SEQUENCE [LARGE SCALE GENOMIC DNA]</scope>
    <source>
        <strain evidence="2">G3</strain>
    </source>
</reference>
<dbReference type="VEuPathDB" id="TrichDB:TVAGG3_0085150"/>
<evidence type="ECO:0000313" key="2">
    <source>
        <dbReference type="EMBL" id="EAX90289.1"/>
    </source>
</evidence>
<evidence type="ECO:0000259" key="1">
    <source>
        <dbReference type="Pfam" id="PF13229"/>
    </source>
</evidence>
<dbReference type="InParanoid" id="A2FXS8"/>
<accession>A2FXS8</accession>